<dbReference type="AlphaFoldDB" id="A0A7S2PA29"/>
<name>A0A7S2PA29_9STRA</name>
<evidence type="ECO:0000256" key="1">
    <source>
        <dbReference type="SAM" id="MobiDB-lite"/>
    </source>
</evidence>
<protein>
    <submittedName>
        <fullName evidence="2">Uncharacterized protein</fullName>
    </submittedName>
</protein>
<feature type="compositionally biased region" description="Acidic residues" evidence="1">
    <location>
        <begin position="386"/>
        <end position="403"/>
    </location>
</feature>
<feature type="compositionally biased region" description="Low complexity" evidence="1">
    <location>
        <begin position="20"/>
        <end position="30"/>
    </location>
</feature>
<feature type="region of interest" description="Disordered" evidence="1">
    <location>
        <begin position="385"/>
        <end position="426"/>
    </location>
</feature>
<feature type="region of interest" description="Disordered" evidence="1">
    <location>
        <begin position="1"/>
        <end position="30"/>
    </location>
</feature>
<organism evidence="2">
    <name type="scientific">Skeletonema marinoi</name>
    <dbReference type="NCBI Taxonomy" id="267567"/>
    <lineage>
        <taxon>Eukaryota</taxon>
        <taxon>Sar</taxon>
        <taxon>Stramenopiles</taxon>
        <taxon>Ochrophyta</taxon>
        <taxon>Bacillariophyta</taxon>
        <taxon>Coscinodiscophyceae</taxon>
        <taxon>Thalassiosirophycidae</taxon>
        <taxon>Thalassiosirales</taxon>
        <taxon>Skeletonemataceae</taxon>
        <taxon>Skeletonema</taxon>
        <taxon>Skeletonema marinoi-dohrnii complex</taxon>
    </lineage>
</organism>
<gene>
    <name evidence="2" type="ORF">SMAR0320_LOCUS4745</name>
</gene>
<dbReference type="EMBL" id="HBGZ01006746">
    <property type="protein sequence ID" value="CAD9584857.1"/>
    <property type="molecule type" value="Transcribed_RNA"/>
</dbReference>
<reference evidence="2" key="1">
    <citation type="submission" date="2021-01" db="EMBL/GenBank/DDBJ databases">
        <authorList>
            <person name="Corre E."/>
            <person name="Pelletier E."/>
            <person name="Niang G."/>
            <person name="Scheremetjew M."/>
            <person name="Finn R."/>
            <person name="Kale V."/>
            <person name="Holt S."/>
            <person name="Cochrane G."/>
            <person name="Meng A."/>
            <person name="Brown T."/>
            <person name="Cohen L."/>
        </authorList>
    </citation>
    <scope>NUCLEOTIDE SEQUENCE</scope>
    <source>
        <strain evidence="2">SM1012Den-03</strain>
    </source>
</reference>
<accession>A0A7S2PA29</accession>
<sequence>MTMEQSEERKRKRKAAHNDANNTSPNSSPSLASLSHQNLCHIFGFAFSPGDPSLLQMGILCKSFHRLIEQDKEEIYPPACIQFEFDVKSMKEKLCITKAIRRVRKFKSSTRNLICTYIGGNAGVRTLIDKMLIKMERGKNFPNPIIQPYRYPANGFKLHLTDDSIGYLTEVIEQDLVDRLDKAMAAALFRSQPPSSHQYPMVCKKDLLHVESMSRSTCCIPQGREFSLGPLPKMWHFDGMLHYFLDEVDDIMTAEMRQQMVRAIAYRAGVVKLDREMVDVIVLQIFKSIATIAILSFEESKSLWNHHSNYAFYISGIEPQNAAINDDVDESDSEVGSQSNNSFFKKPPLPRECEEGGLLHCTIVACQIKDAAVRIGLKPLLGGDWNNDDDSTYEPGDNDDDSSDGDHEPDGNISNLDNGAEIVDLT</sequence>
<feature type="region of interest" description="Disordered" evidence="1">
    <location>
        <begin position="327"/>
        <end position="347"/>
    </location>
</feature>
<evidence type="ECO:0000313" key="2">
    <source>
        <dbReference type="EMBL" id="CAD9584857.1"/>
    </source>
</evidence>
<proteinExistence type="predicted"/>